<keyword evidence="1" id="KW-1133">Transmembrane helix</keyword>
<dbReference type="AlphaFoldDB" id="A0A3D2SDC5"/>
<protein>
    <submittedName>
        <fullName evidence="2">Uncharacterized protein</fullName>
    </submittedName>
</protein>
<reference evidence="2 3" key="1">
    <citation type="journal article" date="2018" name="Nat. Biotechnol.">
        <title>A standardized bacterial taxonomy based on genome phylogeny substantially revises the tree of life.</title>
        <authorList>
            <person name="Parks D.H."/>
            <person name="Chuvochina M."/>
            <person name="Waite D.W."/>
            <person name="Rinke C."/>
            <person name="Skarshewski A."/>
            <person name="Chaumeil P.A."/>
            <person name="Hugenholtz P."/>
        </authorList>
    </citation>
    <scope>NUCLEOTIDE SEQUENCE [LARGE SCALE GENOMIC DNA]</scope>
    <source>
        <strain evidence="2">UBA9667</strain>
    </source>
</reference>
<dbReference type="Proteomes" id="UP000263098">
    <property type="component" value="Unassembled WGS sequence"/>
</dbReference>
<feature type="transmembrane region" description="Helical" evidence="1">
    <location>
        <begin position="29"/>
        <end position="48"/>
    </location>
</feature>
<evidence type="ECO:0000256" key="1">
    <source>
        <dbReference type="SAM" id="Phobius"/>
    </source>
</evidence>
<proteinExistence type="predicted"/>
<name>A0A3D2SDC5_9BACE</name>
<sequence length="170" mass="19896">MHYTKKQIQSTKSMIMELKKDLLKKEKKSVFRIILGILFFVISIFWIADRIMDNLIIQPFDWLYTGIFALNGIVHTIEGFGFSIARLFGKAFVLIDSERISIKLGIIDKEQNVYWKDIKAIDYKLNKFRVENIDNTNKTLDLSKLDYVLKKEIKEIIACIAKDKNIQSDI</sequence>
<organism evidence="2 3">
    <name type="scientific">Bacteroides graminisolvens</name>
    <dbReference type="NCBI Taxonomy" id="477666"/>
    <lineage>
        <taxon>Bacteria</taxon>
        <taxon>Pseudomonadati</taxon>
        <taxon>Bacteroidota</taxon>
        <taxon>Bacteroidia</taxon>
        <taxon>Bacteroidales</taxon>
        <taxon>Bacteroidaceae</taxon>
        <taxon>Bacteroides</taxon>
    </lineage>
</organism>
<feature type="transmembrane region" description="Helical" evidence="1">
    <location>
        <begin position="68"/>
        <end position="89"/>
    </location>
</feature>
<comment type="caution">
    <text evidence="2">The sequence shown here is derived from an EMBL/GenBank/DDBJ whole genome shotgun (WGS) entry which is preliminary data.</text>
</comment>
<evidence type="ECO:0000313" key="3">
    <source>
        <dbReference type="Proteomes" id="UP000263098"/>
    </source>
</evidence>
<accession>A0A3D2SDC5</accession>
<dbReference type="EMBL" id="DPVG01000204">
    <property type="protein sequence ID" value="HCK24253.1"/>
    <property type="molecule type" value="Genomic_DNA"/>
</dbReference>
<evidence type="ECO:0000313" key="2">
    <source>
        <dbReference type="EMBL" id="HCK24253.1"/>
    </source>
</evidence>
<keyword evidence="1" id="KW-0812">Transmembrane</keyword>
<keyword evidence="1" id="KW-0472">Membrane</keyword>
<gene>
    <name evidence="2" type="ORF">DHW31_05595</name>
</gene>